<feature type="transmembrane region" description="Helical" evidence="10">
    <location>
        <begin position="320"/>
        <end position="339"/>
    </location>
</feature>
<reference evidence="11" key="1">
    <citation type="submission" date="2020-10" db="EMBL/GenBank/DDBJ databases">
        <title>Diversity and distribution of actinomycetes associated with coral in the coast of Hainan.</title>
        <authorList>
            <person name="Li F."/>
        </authorList>
    </citation>
    <scope>NUCLEOTIDE SEQUENCE</scope>
    <source>
        <strain evidence="11">HNM0983</strain>
    </source>
</reference>
<dbReference type="AlphaFoldDB" id="A0A929B8L6"/>
<evidence type="ECO:0000256" key="4">
    <source>
        <dbReference type="ARBA" id="ARBA00022519"/>
    </source>
</evidence>
<feature type="transmembrane region" description="Helical" evidence="10">
    <location>
        <begin position="231"/>
        <end position="254"/>
    </location>
</feature>
<keyword evidence="6 10" id="KW-1133">Transmembrane helix</keyword>
<feature type="transmembrane region" description="Helical" evidence="10">
    <location>
        <begin position="420"/>
        <end position="439"/>
    </location>
</feature>
<comment type="similarity">
    <text evidence="8">Belongs to the TsuA/YedE (TC 9.B.102) family.</text>
</comment>
<feature type="region of interest" description="Disordered" evidence="9">
    <location>
        <begin position="75"/>
        <end position="96"/>
    </location>
</feature>
<keyword evidence="12" id="KW-1185">Reference proteome</keyword>
<proteinExistence type="inferred from homology"/>
<dbReference type="Proteomes" id="UP000598360">
    <property type="component" value="Unassembled WGS sequence"/>
</dbReference>
<evidence type="ECO:0000256" key="9">
    <source>
        <dbReference type="SAM" id="MobiDB-lite"/>
    </source>
</evidence>
<evidence type="ECO:0000313" key="11">
    <source>
        <dbReference type="EMBL" id="MBE9373077.1"/>
    </source>
</evidence>
<organism evidence="11 12">
    <name type="scientific">Saccharopolyspora montiporae</name>
    <dbReference type="NCBI Taxonomy" id="2781240"/>
    <lineage>
        <taxon>Bacteria</taxon>
        <taxon>Bacillati</taxon>
        <taxon>Actinomycetota</taxon>
        <taxon>Actinomycetes</taxon>
        <taxon>Pseudonocardiales</taxon>
        <taxon>Pseudonocardiaceae</taxon>
        <taxon>Saccharopolyspora</taxon>
    </lineage>
</organism>
<sequence length="490" mass="49839">MAAGRRLPVRGAGLLRPLWCAGVSCLQDGTSAAPGCSPSPADRGGAHFPRCEQAGTGAAGRGYVDAHSSHDWSEELSGTAVSTAAPAEPLEEPQSKPQWPVLAGGLAAAIALVGAAGAVAGAQAAILAALGLALGLALFHSRFGFTSAWRQLVSVGQTHGIRAHLLMLGSASILFAPILAGGFGFFGEQPEGNVEPLGLGLVVGAVLFGIGMQLGGACASGTLFNVGGGNTLLVVTLFFFICGSVLGALTSPFWTSDALNVGSFSLAEDTGLGYGGALVVQLLVLAAIGYAAVRWSRRHNAPPAGKPATSRGLLRIVRGAWPLWVGAIVLAVLNAVVLLTRGSPWGITSAFVLWGSKALQAVGVDVASWEYWQGENAEQLAQPVLADPTSLLNFGIIVGALVASAISGAFVLHKRIPGKALLAAVIGGLLMGYGARLAYGCNIGAYFSGIASFSAHGWLWGVLALIGTWVGLKLRPLFGLGVPKPTDSVC</sequence>
<feature type="region of interest" description="Disordered" evidence="9">
    <location>
        <begin position="31"/>
        <end position="51"/>
    </location>
</feature>
<comment type="caution">
    <text evidence="11">The sequence shown here is derived from an EMBL/GenBank/DDBJ whole genome shotgun (WGS) entry which is preliminary data.</text>
</comment>
<keyword evidence="5 10" id="KW-0812">Transmembrane</keyword>
<feature type="transmembrane region" description="Helical" evidence="10">
    <location>
        <begin position="99"/>
        <end position="119"/>
    </location>
</feature>
<evidence type="ECO:0000256" key="3">
    <source>
        <dbReference type="ARBA" id="ARBA00022475"/>
    </source>
</evidence>
<comment type="subcellular location">
    <subcellularLocation>
        <location evidence="1">Cell inner membrane</location>
        <topology evidence="1">Multi-pass membrane protein</topology>
    </subcellularLocation>
</comment>
<keyword evidence="4" id="KW-0997">Cell inner membrane</keyword>
<feature type="transmembrane region" description="Helical" evidence="10">
    <location>
        <begin position="391"/>
        <end position="413"/>
    </location>
</feature>
<evidence type="ECO:0000256" key="2">
    <source>
        <dbReference type="ARBA" id="ARBA00022448"/>
    </source>
</evidence>
<evidence type="ECO:0000256" key="7">
    <source>
        <dbReference type="ARBA" id="ARBA00023136"/>
    </source>
</evidence>
<dbReference type="GO" id="GO:0005886">
    <property type="term" value="C:plasma membrane"/>
    <property type="evidence" value="ECO:0007669"/>
    <property type="project" value="UniProtKB-SubCell"/>
</dbReference>
<evidence type="ECO:0000256" key="10">
    <source>
        <dbReference type="SAM" id="Phobius"/>
    </source>
</evidence>
<accession>A0A929B8L6</accession>
<dbReference type="PANTHER" id="PTHR30574:SF1">
    <property type="entry name" value="SULPHUR TRANSPORT DOMAIN-CONTAINING PROTEIN"/>
    <property type="match status" value="1"/>
</dbReference>
<protein>
    <submittedName>
        <fullName evidence="11">YeeE/YedE family protein</fullName>
    </submittedName>
</protein>
<evidence type="ECO:0000256" key="5">
    <source>
        <dbReference type="ARBA" id="ARBA00022692"/>
    </source>
</evidence>
<keyword evidence="7 10" id="KW-0472">Membrane</keyword>
<evidence type="ECO:0000256" key="8">
    <source>
        <dbReference type="ARBA" id="ARBA00035655"/>
    </source>
</evidence>
<feature type="transmembrane region" description="Helical" evidence="10">
    <location>
        <begin position="165"/>
        <end position="186"/>
    </location>
</feature>
<evidence type="ECO:0000313" key="12">
    <source>
        <dbReference type="Proteomes" id="UP000598360"/>
    </source>
</evidence>
<feature type="transmembrane region" description="Helical" evidence="10">
    <location>
        <begin position="274"/>
        <end position="293"/>
    </location>
</feature>
<gene>
    <name evidence="11" type="ORF">IQ251_01315</name>
</gene>
<dbReference type="InterPro" id="IPR007272">
    <property type="entry name" value="Sulf_transp_TsuA/YedE"/>
</dbReference>
<evidence type="ECO:0000256" key="1">
    <source>
        <dbReference type="ARBA" id="ARBA00004429"/>
    </source>
</evidence>
<feature type="transmembrane region" description="Helical" evidence="10">
    <location>
        <begin position="125"/>
        <end position="145"/>
    </location>
</feature>
<feature type="transmembrane region" description="Helical" evidence="10">
    <location>
        <begin position="445"/>
        <end position="470"/>
    </location>
</feature>
<dbReference type="Pfam" id="PF04143">
    <property type="entry name" value="Sulf_transp"/>
    <property type="match status" value="1"/>
</dbReference>
<evidence type="ECO:0000256" key="6">
    <source>
        <dbReference type="ARBA" id="ARBA00022989"/>
    </source>
</evidence>
<keyword evidence="2" id="KW-0813">Transport</keyword>
<dbReference type="PANTHER" id="PTHR30574">
    <property type="entry name" value="INNER MEMBRANE PROTEIN YEDE"/>
    <property type="match status" value="1"/>
</dbReference>
<name>A0A929B8L6_9PSEU</name>
<feature type="transmembrane region" description="Helical" evidence="10">
    <location>
        <begin position="198"/>
        <end position="219"/>
    </location>
</feature>
<dbReference type="EMBL" id="JADEYC010000002">
    <property type="protein sequence ID" value="MBE9373077.1"/>
    <property type="molecule type" value="Genomic_DNA"/>
</dbReference>
<keyword evidence="3" id="KW-1003">Cell membrane</keyword>